<proteinExistence type="inferred from homology"/>
<accession>A0A5E4N2L3</accession>
<keyword evidence="10" id="KW-0645">Protease</keyword>
<dbReference type="GO" id="GO:0007219">
    <property type="term" value="P:Notch signaling pathway"/>
    <property type="evidence" value="ECO:0007669"/>
    <property type="project" value="UniProtKB-KW"/>
</dbReference>
<keyword evidence="6 9" id="KW-1133">Transmembrane helix</keyword>
<dbReference type="InterPro" id="IPR019379">
    <property type="entry name" value="Gamma_Secretase_Asp_P_PEN2"/>
</dbReference>
<feature type="transmembrane region" description="Helical" evidence="9">
    <location>
        <begin position="61"/>
        <end position="79"/>
    </location>
</feature>
<evidence type="ECO:0000256" key="4">
    <source>
        <dbReference type="ARBA" id="ARBA00022692"/>
    </source>
</evidence>
<comment type="subcellular location">
    <subcellularLocation>
        <location evidence="1">Membrane</location>
        <topology evidence="1">Multi-pass membrane protein</topology>
    </subcellularLocation>
</comment>
<dbReference type="GO" id="GO:0006508">
    <property type="term" value="P:proteolysis"/>
    <property type="evidence" value="ECO:0007669"/>
    <property type="project" value="UniProtKB-KW"/>
</dbReference>
<feature type="region of interest" description="Disordered" evidence="8">
    <location>
        <begin position="24"/>
        <end position="46"/>
    </location>
</feature>
<dbReference type="OrthoDB" id="524898at2759"/>
<protein>
    <recommendedName>
        <fullName evidence="3">Gamma-secretase subunit PEN-2</fullName>
    </recommendedName>
</protein>
<dbReference type="AlphaFoldDB" id="A0A5E4N2L3"/>
<keyword evidence="5" id="KW-0914">Notch signaling pathway</keyword>
<dbReference type="GO" id="GO:0070765">
    <property type="term" value="C:gamma-secretase complex"/>
    <property type="evidence" value="ECO:0007669"/>
    <property type="project" value="TreeGrafter"/>
</dbReference>
<dbReference type="GO" id="GO:0008233">
    <property type="term" value="F:peptidase activity"/>
    <property type="evidence" value="ECO:0007669"/>
    <property type="project" value="UniProtKB-KW"/>
</dbReference>
<evidence type="ECO:0000256" key="6">
    <source>
        <dbReference type="ARBA" id="ARBA00022989"/>
    </source>
</evidence>
<feature type="compositionally biased region" description="Basic and acidic residues" evidence="8">
    <location>
        <begin position="31"/>
        <end position="41"/>
    </location>
</feature>
<evidence type="ECO:0000313" key="10">
    <source>
        <dbReference type="EMBL" id="VVC38043.1"/>
    </source>
</evidence>
<keyword evidence="7 9" id="KW-0472">Membrane</keyword>
<dbReference type="EMBL" id="CABPRJ010001460">
    <property type="protein sequence ID" value="VVC38043.1"/>
    <property type="molecule type" value="Genomic_DNA"/>
</dbReference>
<keyword evidence="11" id="KW-1185">Reference proteome</keyword>
<dbReference type="Proteomes" id="UP000325440">
    <property type="component" value="Unassembled WGS sequence"/>
</dbReference>
<keyword evidence="10" id="KW-0378">Hydrolase</keyword>
<gene>
    <name evidence="10" type="ORF">CINCED_3A001279</name>
</gene>
<name>A0A5E4N2L3_9HEMI</name>
<evidence type="ECO:0000256" key="1">
    <source>
        <dbReference type="ARBA" id="ARBA00004141"/>
    </source>
</evidence>
<evidence type="ECO:0000256" key="8">
    <source>
        <dbReference type="SAM" id="MobiDB-lite"/>
    </source>
</evidence>
<reference evidence="10 11" key="1">
    <citation type="submission" date="2019-08" db="EMBL/GenBank/DDBJ databases">
        <authorList>
            <person name="Alioto T."/>
            <person name="Alioto T."/>
            <person name="Gomez Garrido J."/>
        </authorList>
    </citation>
    <scope>NUCLEOTIDE SEQUENCE [LARGE SCALE GENOMIC DNA]</scope>
</reference>
<comment type="similarity">
    <text evidence="2">Belongs to the PEN-2 family.</text>
</comment>
<organism evidence="10 11">
    <name type="scientific">Cinara cedri</name>
    <dbReference type="NCBI Taxonomy" id="506608"/>
    <lineage>
        <taxon>Eukaryota</taxon>
        <taxon>Metazoa</taxon>
        <taxon>Ecdysozoa</taxon>
        <taxon>Arthropoda</taxon>
        <taxon>Hexapoda</taxon>
        <taxon>Insecta</taxon>
        <taxon>Pterygota</taxon>
        <taxon>Neoptera</taxon>
        <taxon>Paraneoptera</taxon>
        <taxon>Hemiptera</taxon>
        <taxon>Sternorrhyncha</taxon>
        <taxon>Aphidomorpha</taxon>
        <taxon>Aphidoidea</taxon>
        <taxon>Aphididae</taxon>
        <taxon>Lachninae</taxon>
        <taxon>Cinara</taxon>
    </lineage>
</organism>
<sequence>MDILSNPTTSQSNENQYSEVTIHQNPQAHHASGEEPTEHRPPPNWRTNIRMDEKLTICRKYYIAGFFLLPLFWLVNFTWHYKDAYRAEPFEEQPQFKHYVLRSGIGFIFWTVSIIIWVFYFQTQRYYHDWDFLTFNFPTGSA</sequence>
<feature type="transmembrane region" description="Helical" evidence="9">
    <location>
        <begin position="99"/>
        <end position="120"/>
    </location>
</feature>
<evidence type="ECO:0000256" key="3">
    <source>
        <dbReference type="ARBA" id="ARBA00018306"/>
    </source>
</evidence>
<evidence type="ECO:0000256" key="5">
    <source>
        <dbReference type="ARBA" id="ARBA00022976"/>
    </source>
</evidence>
<keyword evidence="4 9" id="KW-0812">Transmembrane</keyword>
<evidence type="ECO:0000256" key="9">
    <source>
        <dbReference type="SAM" id="Phobius"/>
    </source>
</evidence>
<evidence type="ECO:0000256" key="2">
    <source>
        <dbReference type="ARBA" id="ARBA00009607"/>
    </source>
</evidence>
<evidence type="ECO:0000313" key="11">
    <source>
        <dbReference type="Proteomes" id="UP000325440"/>
    </source>
</evidence>
<dbReference type="PANTHER" id="PTHR16318">
    <property type="entry name" value="GAMMA-SECRETASE SUBUNIT PEN-2"/>
    <property type="match status" value="1"/>
</dbReference>
<evidence type="ECO:0000256" key="7">
    <source>
        <dbReference type="ARBA" id="ARBA00023136"/>
    </source>
</evidence>
<dbReference type="Pfam" id="PF10251">
    <property type="entry name" value="PEN-2"/>
    <property type="match status" value="1"/>
</dbReference>
<dbReference type="PANTHER" id="PTHR16318:SF0">
    <property type="entry name" value="GAMMA-SECRETASE SUBUNIT PEN-2"/>
    <property type="match status" value="1"/>
</dbReference>